<organism evidence="2 3">
    <name type="scientific">Vreelandella malpeensis</name>
    <dbReference type="NCBI Taxonomy" id="1172368"/>
    <lineage>
        <taxon>Bacteria</taxon>
        <taxon>Pseudomonadati</taxon>
        <taxon>Pseudomonadota</taxon>
        <taxon>Gammaproteobacteria</taxon>
        <taxon>Oceanospirillales</taxon>
        <taxon>Halomonadaceae</taxon>
        <taxon>Vreelandella</taxon>
    </lineage>
</organism>
<evidence type="ECO:0000313" key="2">
    <source>
        <dbReference type="EMBL" id="MCB8890107.1"/>
    </source>
</evidence>
<keyword evidence="1" id="KW-0732">Signal</keyword>
<feature type="chain" id="PRO_5045681877" description="Tetratricopeptide repeat protein" evidence="1">
    <location>
        <begin position="19"/>
        <end position="357"/>
    </location>
</feature>
<feature type="signal peptide" evidence="1">
    <location>
        <begin position="1"/>
        <end position="18"/>
    </location>
</feature>
<dbReference type="Proteomes" id="UP001319882">
    <property type="component" value="Unassembled WGS sequence"/>
</dbReference>
<dbReference type="InterPro" id="IPR011990">
    <property type="entry name" value="TPR-like_helical_dom_sf"/>
</dbReference>
<gene>
    <name evidence="2" type="ORF">GEV37_13390</name>
</gene>
<reference evidence="2 3" key="1">
    <citation type="journal article" date="2021" name="Sci. Rep.">
        <title>Genome analysis of a halophilic bacterium Halomonas malpeensis YU-PRIM-29(T) reveals its exopolysaccharide and pigment producing capabilities.</title>
        <authorList>
            <person name="Athmika"/>
            <person name="Ghate S.D."/>
            <person name="Arun A.B."/>
            <person name="Rao S.S."/>
            <person name="Kumar S.T.A."/>
            <person name="Kandiyil M.K."/>
            <person name="Saptami K."/>
            <person name="Rekha P.D."/>
        </authorList>
    </citation>
    <scope>NUCLEOTIDE SEQUENCE [LARGE SCALE GENOMIC DNA]</scope>
    <source>
        <strain evidence="3">prim 29</strain>
    </source>
</reference>
<evidence type="ECO:0008006" key="4">
    <source>
        <dbReference type="Google" id="ProtNLM"/>
    </source>
</evidence>
<name>A0ABS8DUV2_9GAMM</name>
<sequence length="357" mass="39076">MKRLALLVFSGWAALAQADAPLPGDIIQNLNALQGELAGAGDGREALEGVAERAIRQADRLAGGNRSDQWASALYDQLAAGALARQGEPGAAADRLARARERSGVDAEQADRWLREEARLRRAAGQRSEAIALFDEWLADHDDIEMSWQLVRMLADEEQWETAADRLAPLVEQGGLTEGQQALALSVMREAGDGAGALDWLLRDLGEESPRDQWRQAAGLAQQAGQAGMAAALWEMAWQLGIFESDEDFETLVALHLAGGTPARAAEHLEQALASERLARDETTLRRLAQAWYQARDVDQALGAWLALAELTGERDDWRRLGQLAYAWGEDARAEQAWEEARALGDEEVEGWLANLR</sequence>
<accession>A0ABS8DUV2</accession>
<evidence type="ECO:0000313" key="3">
    <source>
        <dbReference type="Proteomes" id="UP001319882"/>
    </source>
</evidence>
<dbReference type="EMBL" id="WHVL01000005">
    <property type="protein sequence ID" value="MCB8890107.1"/>
    <property type="molecule type" value="Genomic_DNA"/>
</dbReference>
<proteinExistence type="predicted"/>
<comment type="caution">
    <text evidence="2">The sequence shown here is derived from an EMBL/GenBank/DDBJ whole genome shotgun (WGS) entry which is preliminary data.</text>
</comment>
<protein>
    <recommendedName>
        <fullName evidence="4">Tetratricopeptide repeat protein</fullName>
    </recommendedName>
</protein>
<dbReference type="RefSeq" id="WP_227390768.1">
    <property type="nucleotide sequence ID" value="NZ_JBHSCJ010000002.1"/>
</dbReference>
<dbReference type="SUPFAM" id="SSF48452">
    <property type="entry name" value="TPR-like"/>
    <property type="match status" value="1"/>
</dbReference>
<evidence type="ECO:0000256" key="1">
    <source>
        <dbReference type="SAM" id="SignalP"/>
    </source>
</evidence>
<keyword evidence="3" id="KW-1185">Reference proteome</keyword>